<evidence type="ECO:0000313" key="4">
    <source>
        <dbReference type="Proteomes" id="UP000694545"/>
    </source>
</evidence>
<dbReference type="FunFam" id="1.10.340.70:FF:000001">
    <property type="entry name" value="Retrovirus-related Pol polyprotein from transposon gypsy-like Protein"/>
    <property type="match status" value="1"/>
</dbReference>
<dbReference type="Ensembl" id="ENSVKKT00000011422.1">
    <property type="protein sequence ID" value="ENSVKKP00000011156.1"/>
    <property type="gene ID" value="ENSVKKG00000007800.1"/>
</dbReference>
<dbReference type="PROSITE" id="PS50994">
    <property type="entry name" value="INTEGRASE"/>
    <property type="match status" value="1"/>
</dbReference>
<name>A0A8D2J8T8_VARKO</name>
<dbReference type="InterPro" id="IPR036397">
    <property type="entry name" value="RNaseH_sf"/>
</dbReference>
<sequence>MTTSSGTDSFIRAKLGEQEMGTLSSVFHFENGLLLYNHAVCGILPLREHVLQQCYDSPSAGHFSVYKTLHAVTRDFWWPCINSDVKSYVLSCHTCQLAKRQPGRPAGLLQPLVTPPGPWHTVSLDFITDLPPSKGFTTILVVMGLFTKMAHSIPFTGLPSSKTTASLFVAHIYKQHGWPLALISDRRAQFTSWFWRELLALLKVDLRLFSVHHPQTNGQMERLNATLEQYLGCYINYEHDDWSSFLPLAEFAYNYSMHA</sequence>
<reference evidence="3" key="1">
    <citation type="submission" date="2025-08" db="UniProtKB">
        <authorList>
            <consortium name="Ensembl"/>
        </authorList>
    </citation>
    <scope>IDENTIFICATION</scope>
</reference>
<dbReference type="InterPro" id="IPR050951">
    <property type="entry name" value="Retrovirus_Pol_polyprotein"/>
</dbReference>
<dbReference type="Pfam" id="PF17921">
    <property type="entry name" value="Integrase_H2C2"/>
    <property type="match status" value="1"/>
</dbReference>
<dbReference type="PANTHER" id="PTHR37984:SF15">
    <property type="entry name" value="INTEGRASE CATALYTIC DOMAIN-CONTAINING PROTEIN"/>
    <property type="match status" value="1"/>
</dbReference>
<protein>
    <recommendedName>
        <fullName evidence="1">Gypsy retrotransposon integrase-like protein 1</fullName>
    </recommendedName>
</protein>
<dbReference type="GO" id="GO:0015074">
    <property type="term" value="P:DNA integration"/>
    <property type="evidence" value="ECO:0007669"/>
    <property type="project" value="InterPro"/>
</dbReference>
<organism evidence="3 4">
    <name type="scientific">Varanus komodoensis</name>
    <name type="common">Komodo dragon</name>
    <dbReference type="NCBI Taxonomy" id="61221"/>
    <lineage>
        <taxon>Eukaryota</taxon>
        <taxon>Metazoa</taxon>
        <taxon>Chordata</taxon>
        <taxon>Craniata</taxon>
        <taxon>Vertebrata</taxon>
        <taxon>Euteleostomi</taxon>
        <taxon>Lepidosauria</taxon>
        <taxon>Squamata</taxon>
        <taxon>Bifurcata</taxon>
        <taxon>Unidentata</taxon>
        <taxon>Episquamata</taxon>
        <taxon>Toxicofera</taxon>
        <taxon>Anguimorpha</taxon>
        <taxon>Paleoanguimorpha</taxon>
        <taxon>Varanoidea</taxon>
        <taxon>Varanidae</taxon>
        <taxon>Varanus</taxon>
    </lineage>
</organism>
<dbReference type="PANTHER" id="PTHR37984">
    <property type="entry name" value="PROTEIN CBG26694"/>
    <property type="match status" value="1"/>
</dbReference>
<dbReference type="InterPro" id="IPR001584">
    <property type="entry name" value="Integrase_cat-core"/>
</dbReference>
<dbReference type="Gene3D" id="3.30.420.10">
    <property type="entry name" value="Ribonuclease H-like superfamily/Ribonuclease H"/>
    <property type="match status" value="1"/>
</dbReference>
<dbReference type="OMA" id="TTYHMSI"/>
<dbReference type="GO" id="GO:0003676">
    <property type="term" value="F:nucleic acid binding"/>
    <property type="evidence" value="ECO:0007669"/>
    <property type="project" value="InterPro"/>
</dbReference>
<feature type="domain" description="Integrase catalytic" evidence="2">
    <location>
        <begin position="114"/>
        <end position="259"/>
    </location>
</feature>
<dbReference type="InterPro" id="IPR012337">
    <property type="entry name" value="RNaseH-like_sf"/>
</dbReference>
<evidence type="ECO:0000313" key="3">
    <source>
        <dbReference type="Ensembl" id="ENSVKKP00000011156.1"/>
    </source>
</evidence>
<evidence type="ECO:0000256" key="1">
    <source>
        <dbReference type="ARBA" id="ARBA00039658"/>
    </source>
</evidence>
<keyword evidence="4" id="KW-1185">Reference proteome</keyword>
<proteinExistence type="predicted"/>
<dbReference type="SUPFAM" id="SSF53098">
    <property type="entry name" value="Ribonuclease H-like"/>
    <property type="match status" value="1"/>
</dbReference>
<evidence type="ECO:0000259" key="2">
    <source>
        <dbReference type="PROSITE" id="PS50994"/>
    </source>
</evidence>
<accession>A0A8D2J8T8</accession>
<dbReference type="AlphaFoldDB" id="A0A8D2J8T8"/>
<dbReference type="InterPro" id="IPR041588">
    <property type="entry name" value="Integrase_H2C2"/>
</dbReference>
<reference evidence="3" key="2">
    <citation type="submission" date="2025-09" db="UniProtKB">
        <authorList>
            <consortium name="Ensembl"/>
        </authorList>
    </citation>
    <scope>IDENTIFICATION</scope>
</reference>
<dbReference type="Proteomes" id="UP000694545">
    <property type="component" value="Unplaced"/>
</dbReference>
<dbReference type="Gene3D" id="1.10.340.70">
    <property type="match status" value="1"/>
</dbReference>